<keyword evidence="4" id="KW-1185">Reference proteome</keyword>
<dbReference type="InterPro" id="IPR001447">
    <property type="entry name" value="Arylamine_N-AcTrfase"/>
</dbReference>
<evidence type="ECO:0000313" key="4">
    <source>
        <dbReference type="Proteomes" id="UP001501470"/>
    </source>
</evidence>
<reference evidence="3 4" key="1">
    <citation type="journal article" date="2019" name="Int. J. Syst. Evol. Microbiol.">
        <title>The Global Catalogue of Microorganisms (GCM) 10K type strain sequencing project: providing services to taxonomists for standard genome sequencing and annotation.</title>
        <authorList>
            <consortium name="The Broad Institute Genomics Platform"/>
            <consortium name="The Broad Institute Genome Sequencing Center for Infectious Disease"/>
            <person name="Wu L."/>
            <person name="Ma J."/>
        </authorList>
    </citation>
    <scope>NUCLEOTIDE SEQUENCE [LARGE SCALE GENOMIC DNA]</scope>
    <source>
        <strain evidence="3 4">JCM 15933</strain>
    </source>
</reference>
<gene>
    <name evidence="3" type="ORF">GCM10009827_090700</name>
</gene>
<name>A0ABN2CD66_9ACTN</name>
<evidence type="ECO:0000313" key="3">
    <source>
        <dbReference type="EMBL" id="GAA1555768.1"/>
    </source>
</evidence>
<dbReference type="PRINTS" id="PR01543">
    <property type="entry name" value="ANATRNSFRASE"/>
</dbReference>
<dbReference type="InterPro" id="IPR038765">
    <property type="entry name" value="Papain-like_cys_pep_sf"/>
</dbReference>
<dbReference type="Proteomes" id="UP001501470">
    <property type="component" value="Unassembled WGS sequence"/>
</dbReference>
<dbReference type="SUPFAM" id="SSF54001">
    <property type="entry name" value="Cysteine proteinases"/>
    <property type="match status" value="1"/>
</dbReference>
<dbReference type="PANTHER" id="PTHR11786">
    <property type="entry name" value="N-HYDROXYARYLAMINE O-ACETYLTRANSFERASE"/>
    <property type="match status" value="1"/>
</dbReference>
<proteinExistence type="inferred from homology"/>
<comment type="caution">
    <text evidence="3">The sequence shown here is derived from an EMBL/GenBank/DDBJ whole genome shotgun (WGS) entry which is preliminary data.</text>
</comment>
<protein>
    <submittedName>
        <fullName evidence="3">Arylamine N-acetyltransferase</fullName>
    </submittedName>
</protein>
<evidence type="ECO:0000256" key="2">
    <source>
        <dbReference type="RuleBase" id="RU003452"/>
    </source>
</evidence>
<comment type="similarity">
    <text evidence="1 2">Belongs to the arylamine N-acetyltransferase family.</text>
</comment>
<dbReference type="PANTHER" id="PTHR11786:SF0">
    <property type="entry name" value="ARYLAMINE N-ACETYLTRANSFERASE 4-RELATED"/>
    <property type="match status" value="1"/>
</dbReference>
<dbReference type="RefSeq" id="WP_344510543.1">
    <property type="nucleotide sequence ID" value="NZ_BAAAQD010000025.1"/>
</dbReference>
<sequence length="262" mass="28446">MDSYLQRIGVARPAVADLAALRVLQRAHLMAVPFENLSVHLGEEIVLEPAALVAKVVDRRRGGFCYELNGAFAALLASLGYEVTLHSCRVWTGERFGVPLDHMALRVQLDAPYLVDVGFGRFAQHPLRMDVAGPQADPAGVFEVLPDGPDLAVRGDGGWEYLLDQRPYELSDFTPLSWWHRTSPASHFTRQLTCSVVTDTGRVTLSGRTLITTTAPVGGNGDHGGGGGRTERVLEDDAEVLAVYRDTFGITLDTVPVVNVRG</sequence>
<dbReference type="InterPro" id="IPR053710">
    <property type="entry name" value="Arylamine_NAT_domain_sf"/>
</dbReference>
<dbReference type="Pfam" id="PF00797">
    <property type="entry name" value="Acetyltransf_2"/>
    <property type="match status" value="1"/>
</dbReference>
<evidence type="ECO:0000256" key="1">
    <source>
        <dbReference type="ARBA" id="ARBA00006547"/>
    </source>
</evidence>
<organism evidence="3 4">
    <name type="scientific">Dactylosporangium maewongense</name>
    <dbReference type="NCBI Taxonomy" id="634393"/>
    <lineage>
        <taxon>Bacteria</taxon>
        <taxon>Bacillati</taxon>
        <taxon>Actinomycetota</taxon>
        <taxon>Actinomycetes</taxon>
        <taxon>Micromonosporales</taxon>
        <taxon>Micromonosporaceae</taxon>
        <taxon>Dactylosporangium</taxon>
    </lineage>
</organism>
<dbReference type="EMBL" id="BAAAQD010000025">
    <property type="protein sequence ID" value="GAA1555768.1"/>
    <property type="molecule type" value="Genomic_DNA"/>
</dbReference>
<accession>A0ABN2CD66</accession>
<dbReference type="Gene3D" id="3.30.2140.20">
    <property type="match status" value="1"/>
</dbReference>